<feature type="transmembrane region" description="Helical" evidence="5">
    <location>
        <begin position="26"/>
        <end position="49"/>
    </location>
</feature>
<dbReference type="PANTHER" id="PTHR23508">
    <property type="entry name" value="CARBOXYLIC ACID TRANSPORTER PROTEIN HOMOLOG"/>
    <property type="match status" value="1"/>
</dbReference>
<feature type="transmembrane region" description="Helical" evidence="5">
    <location>
        <begin position="86"/>
        <end position="109"/>
    </location>
</feature>
<dbReference type="PROSITE" id="PS50850">
    <property type="entry name" value="MFS"/>
    <property type="match status" value="1"/>
</dbReference>
<dbReference type="RefSeq" id="WP_106665785.1">
    <property type="nucleotide sequence ID" value="NZ_PGGM01000010.1"/>
</dbReference>
<keyword evidence="3 5" id="KW-1133">Transmembrane helix</keyword>
<name>A0A2P7B6L9_9HYPH</name>
<evidence type="ECO:0000259" key="6">
    <source>
        <dbReference type="PROSITE" id="PS50850"/>
    </source>
</evidence>
<dbReference type="EMBL" id="PGGM01000010">
    <property type="protein sequence ID" value="PSH62117.1"/>
    <property type="molecule type" value="Genomic_DNA"/>
</dbReference>
<dbReference type="PANTHER" id="PTHR23508:SF10">
    <property type="entry name" value="CARBOXYLIC ACID TRANSPORTER PROTEIN HOMOLOG"/>
    <property type="match status" value="1"/>
</dbReference>
<dbReference type="SUPFAM" id="SSF103473">
    <property type="entry name" value="MFS general substrate transporter"/>
    <property type="match status" value="1"/>
</dbReference>
<organism evidence="7 8">
    <name type="scientific">Phyllobacterium sophorae</name>
    <dbReference type="NCBI Taxonomy" id="1520277"/>
    <lineage>
        <taxon>Bacteria</taxon>
        <taxon>Pseudomonadati</taxon>
        <taxon>Pseudomonadota</taxon>
        <taxon>Alphaproteobacteria</taxon>
        <taxon>Hyphomicrobiales</taxon>
        <taxon>Phyllobacteriaceae</taxon>
        <taxon>Phyllobacterium</taxon>
    </lineage>
</organism>
<dbReference type="GO" id="GO:0005886">
    <property type="term" value="C:plasma membrane"/>
    <property type="evidence" value="ECO:0007669"/>
    <property type="project" value="TreeGrafter"/>
</dbReference>
<evidence type="ECO:0000256" key="1">
    <source>
        <dbReference type="ARBA" id="ARBA00004141"/>
    </source>
</evidence>
<protein>
    <recommendedName>
        <fullName evidence="6">Major facilitator superfamily (MFS) profile domain-containing protein</fullName>
    </recommendedName>
</protein>
<dbReference type="InterPro" id="IPR020846">
    <property type="entry name" value="MFS_dom"/>
</dbReference>
<dbReference type="OrthoDB" id="9784658at2"/>
<dbReference type="InterPro" id="IPR036259">
    <property type="entry name" value="MFS_trans_sf"/>
</dbReference>
<dbReference type="AlphaFoldDB" id="A0A2P7B6L9"/>
<proteinExistence type="predicted"/>
<keyword evidence="2 5" id="KW-0812">Transmembrane</keyword>
<keyword evidence="4 5" id="KW-0472">Membrane</keyword>
<evidence type="ECO:0000313" key="8">
    <source>
        <dbReference type="Proteomes" id="UP000241764"/>
    </source>
</evidence>
<reference evidence="8" key="1">
    <citation type="submission" date="2017-11" db="EMBL/GenBank/DDBJ databases">
        <authorList>
            <person name="Kuznetsova I."/>
            <person name="Sazanova A."/>
            <person name="Chirak E."/>
            <person name="Safronova V."/>
            <person name="Willems A."/>
        </authorList>
    </citation>
    <scope>NUCLEOTIDE SEQUENCE [LARGE SCALE GENOMIC DNA]</scope>
    <source>
        <strain evidence="8">CCBAU 03422</strain>
    </source>
</reference>
<feature type="transmembrane region" description="Helical" evidence="5">
    <location>
        <begin position="61"/>
        <end position="80"/>
    </location>
</feature>
<evidence type="ECO:0000256" key="2">
    <source>
        <dbReference type="ARBA" id="ARBA00022692"/>
    </source>
</evidence>
<evidence type="ECO:0000256" key="4">
    <source>
        <dbReference type="ARBA" id="ARBA00023136"/>
    </source>
</evidence>
<feature type="domain" description="Major facilitator superfamily (MFS) profile" evidence="6">
    <location>
        <begin position="1"/>
        <end position="114"/>
    </location>
</feature>
<evidence type="ECO:0000256" key="3">
    <source>
        <dbReference type="ARBA" id="ARBA00022989"/>
    </source>
</evidence>
<gene>
    <name evidence="7" type="ORF">CU103_19935</name>
</gene>
<dbReference type="GO" id="GO:0046943">
    <property type="term" value="F:carboxylic acid transmembrane transporter activity"/>
    <property type="evidence" value="ECO:0007669"/>
    <property type="project" value="TreeGrafter"/>
</dbReference>
<dbReference type="Gene3D" id="1.20.1250.20">
    <property type="entry name" value="MFS general substrate transporter like domains"/>
    <property type="match status" value="1"/>
</dbReference>
<comment type="subcellular location">
    <subcellularLocation>
        <location evidence="1">Membrane</location>
        <topology evidence="1">Multi-pass membrane protein</topology>
    </subcellularLocation>
</comment>
<comment type="caution">
    <text evidence="7">The sequence shown here is derived from an EMBL/GenBank/DDBJ whole genome shotgun (WGS) entry which is preliminary data.</text>
</comment>
<dbReference type="Proteomes" id="UP000241764">
    <property type="component" value="Unassembled WGS sequence"/>
</dbReference>
<evidence type="ECO:0000313" key="7">
    <source>
        <dbReference type="EMBL" id="PSH62117.1"/>
    </source>
</evidence>
<keyword evidence="8" id="KW-1185">Reference proteome</keyword>
<accession>A0A2P7B6L9</accession>
<sequence length="130" mass="13103">MTIAGGAVISTAILALMPISPTLKPMILVTLCVQGFFLLGAQGSLYALATHIYPTTVRSTGVGSAASFGRLGAIASAYVGSLSLGFGSSVFFSVIAVSLMIALMAVTVVSNHAPSVARAGPRNSPTPANY</sequence>
<evidence type="ECO:0000256" key="5">
    <source>
        <dbReference type="SAM" id="Phobius"/>
    </source>
</evidence>